<gene>
    <name evidence="1" type="ORF">AVEN_68562_1</name>
</gene>
<comment type="caution">
    <text evidence="1">The sequence shown here is derived from an EMBL/GenBank/DDBJ whole genome shotgun (WGS) entry which is preliminary data.</text>
</comment>
<keyword evidence="2" id="KW-1185">Reference proteome</keyword>
<dbReference type="PANTHER" id="PTHR38681:SF1">
    <property type="entry name" value="RETROVIRUS-RELATED POL POLYPROTEIN FROM TRANSPOSON 412-LIKE PROTEIN"/>
    <property type="match status" value="1"/>
</dbReference>
<dbReference type="Proteomes" id="UP000499080">
    <property type="component" value="Unassembled WGS sequence"/>
</dbReference>
<dbReference type="EMBL" id="BGPR01001851">
    <property type="protein sequence ID" value="GBM63114.1"/>
    <property type="molecule type" value="Genomic_DNA"/>
</dbReference>
<reference evidence="1 2" key="1">
    <citation type="journal article" date="2019" name="Sci. Rep.">
        <title>Orb-weaving spider Araneus ventricosus genome elucidates the spidroin gene catalogue.</title>
        <authorList>
            <person name="Kono N."/>
            <person name="Nakamura H."/>
            <person name="Ohtoshi R."/>
            <person name="Moran D.A.P."/>
            <person name="Shinohara A."/>
            <person name="Yoshida Y."/>
            <person name="Fujiwara M."/>
            <person name="Mori M."/>
            <person name="Tomita M."/>
            <person name="Arakawa K."/>
        </authorList>
    </citation>
    <scope>NUCLEOTIDE SEQUENCE [LARGE SCALE GENOMIC DNA]</scope>
</reference>
<sequence length="124" mass="14209">MVYGTPITFSGKIFSVNKTLSTNDFLASLQQRMSPLRPIPMTPHCRRKVFVHKKLNNCSHVFLRQDRLTKSLVPPYSGLHLVVSRTSKHFTIQVGSRQQTVSIDRLKPAFQLAEIQPYRVSFPI</sequence>
<accession>A0A4Y2HCT9</accession>
<protein>
    <submittedName>
        <fullName evidence="1">Uncharacterized protein</fullName>
    </submittedName>
</protein>
<evidence type="ECO:0000313" key="2">
    <source>
        <dbReference type="Proteomes" id="UP000499080"/>
    </source>
</evidence>
<evidence type="ECO:0000313" key="1">
    <source>
        <dbReference type="EMBL" id="GBM63114.1"/>
    </source>
</evidence>
<dbReference type="PANTHER" id="PTHR38681">
    <property type="entry name" value="RETROVIRUS-RELATED POL POLYPROTEIN FROM TRANSPOSON 412-LIKE PROTEIN-RELATED"/>
    <property type="match status" value="1"/>
</dbReference>
<name>A0A4Y2HCT9_ARAVE</name>
<dbReference type="OrthoDB" id="6430313at2759"/>
<proteinExistence type="predicted"/>
<dbReference type="AlphaFoldDB" id="A0A4Y2HCT9"/>
<organism evidence="1 2">
    <name type="scientific">Araneus ventricosus</name>
    <name type="common">Orbweaver spider</name>
    <name type="synonym">Epeira ventricosa</name>
    <dbReference type="NCBI Taxonomy" id="182803"/>
    <lineage>
        <taxon>Eukaryota</taxon>
        <taxon>Metazoa</taxon>
        <taxon>Ecdysozoa</taxon>
        <taxon>Arthropoda</taxon>
        <taxon>Chelicerata</taxon>
        <taxon>Arachnida</taxon>
        <taxon>Araneae</taxon>
        <taxon>Araneomorphae</taxon>
        <taxon>Entelegynae</taxon>
        <taxon>Araneoidea</taxon>
        <taxon>Araneidae</taxon>
        <taxon>Araneus</taxon>
    </lineage>
</organism>